<feature type="domain" description="Transposase DDE" evidence="1">
    <location>
        <begin position="9"/>
        <end position="452"/>
    </location>
</feature>
<name>A0ABN2MDP2_9MICO</name>
<comment type="caution">
    <text evidence="2">The sequence shown here is derived from an EMBL/GenBank/DDBJ whole genome shotgun (WGS) entry which is preliminary data.</text>
</comment>
<sequence length="465" mass="49552">MQFKHAPAAVSVSFDDPNLVSAAGLVPVMRLAERAGLRELANTWLTVPTDKGANAGLKVASLVGGMVAGADSIDDMALLRHGGMRKLFAKLYAPSTLGSFLRAFTFGHVRQLDAVASRFLANLSEAAPVLGGGAGDGWVFVDVDDTIIEVHGHQKQGAGFGYSGVRGLNALIATAETTVSAPVILAQRLRRGGAGSPRGAAQLVRDSLATLRRLPGTRAARVLLRADSAFYGHATISAALRAGVAVSVTARMDPAIKRAIATIADDAWEAIQYTDAIYDEDTRRWISSAQVAEVPFTAFTSRKKAEQIAGRLVVRRIPELNKKDLDHPTLFDMHRFHAFFTTSTLDTVTADKTHRGHAIIEQVNADLKHSALAHLPSGVFNANAAWLVLAVIAFNLTRAAATIAGTGLAKATTATIRRKLISVPARIASSARRITLHLPDRWPWETAWTALFDHVGGSPPPAPTI</sequence>
<dbReference type="InterPro" id="IPR025668">
    <property type="entry name" value="Tnp_DDE_dom"/>
</dbReference>
<accession>A0ABN2MDP2</accession>
<evidence type="ECO:0000313" key="2">
    <source>
        <dbReference type="EMBL" id="GAA1821626.1"/>
    </source>
</evidence>
<evidence type="ECO:0000259" key="1">
    <source>
        <dbReference type="Pfam" id="PF13701"/>
    </source>
</evidence>
<dbReference type="InterPro" id="IPR047960">
    <property type="entry name" value="Transpos_IS1380"/>
</dbReference>
<gene>
    <name evidence="2" type="ORF">GCM10009749_35400</name>
</gene>
<proteinExistence type="predicted"/>
<evidence type="ECO:0000313" key="3">
    <source>
        <dbReference type="Proteomes" id="UP001500002"/>
    </source>
</evidence>
<dbReference type="EMBL" id="BAAANJ010000032">
    <property type="protein sequence ID" value="GAA1821626.1"/>
    <property type="molecule type" value="Genomic_DNA"/>
</dbReference>
<keyword evidence="3" id="KW-1185">Reference proteome</keyword>
<dbReference type="RefSeq" id="WP_344298065.1">
    <property type="nucleotide sequence ID" value="NZ_BAAANJ010000032.1"/>
</dbReference>
<dbReference type="Pfam" id="PF13701">
    <property type="entry name" value="DDE_Tnp_1_4"/>
    <property type="match status" value="1"/>
</dbReference>
<protein>
    <submittedName>
        <fullName evidence="2">IS1380-like element IS1677 family transposase</fullName>
    </submittedName>
</protein>
<reference evidence="2 3" key="1">
    <citation type="journal article" date="2019" name="Int. J. Syst. Evol. Microbiol.">
        <title>The Global Catalogue of Microorganisms (GCM) 10K type strain sequencing project: providing services to taxonomists for standard genome sequencing and annotation.</title>
        <authorList>
            <consortium name="The Broad Institute Genomics Platform"/>
            <consortium name="The Broad Institute Genome Sequencing Center for Infectious Disease"/>
            <person name="Wu L."/>
            <person name="Ma J."/>
        </authorList>
    </citation>
    <scope>NUCLEOTIDE SEQUENCE [LARGE SCALE GENOMIC DNA]</scope>
    <source>
        <strain evidence="2 3">JCM 14322</strain>
    </source>
</reference>
<organism evidence="2 3">
    <name type="scientific">Agromyces neolithicus</name>
    <dbReference type="NCBI Taxonomy" id="269420"/>
    <lineage>
        <taxon>Bacteria</taxon>
        <taxon>Bacillati</taxon>
        <taxon>Actinomycetota</taxon>
        <taxon>Actinomycetes</taxon>
        <taxon>Micrococcales</taxon>
        <taxon>Microbacteriaceae</taxon>
        <taxon>Agromyces</taxon>
    </lineage>
</organism>
<dbReference type="NCBIfam" id="NF033539">
    <property type="entry name" value="transpos_IS1380"/>
    <property type="match status" value="1"/>
</dbReference>
<dbReference type="Proteomes" id="UP001500002">
    <property type="component" value="Unassembled WGS sequence"/>
</dbReference>